<dbReference type="InterPro" id="IPR012340">
    <property type="entry name" value="NA-bd_OB-fold"/>
</dbReference>
<evidence type="ECO:0000313" key="3">
    <source>
        <dbReference type="EMBL" id="CAE7505477.1"/>
    </source>
</evidence>
<name>A0A812T264_SYMPI</name>
<organism evidence="3 4">
    <name type="scientific">Symbiodinium pilosum</name>
    <name type="common">Dinoflagellate</name>
    <dbReference type="NCBI Taxonomy" id="2952"/>
    <lineage>
        <taxon>Eukaryota</taxon>
        <taxon>Sar</taxon>
        <taxon>Alveolata</taxon>
        <taxon>Dinophyceae</taxon>
        <taxon>Suessiales</taxon>
        <taxon>Symbiodiniaceae</taxon>
        <taxon>Symbiodinium</taxon>
    </lineage>
</organism>
<keyword evidence="4" id="KW-1185">Reference proteome</keyword>
<dbReference type="InterPro" id="IPR003961">
    <property type="entry name" value="FN3_dom"/>
</dbReference>
<evidence type="ECO:0000313" key="4">
    <source>
        <dbReference type="Proteomes" id="UP000649617"/>
    </source>
</evidence>
<dbReference type="CDD" id="cd00063">
    <property type="entry name" value="FN3"/>
    <property type="match status" value="1"/>
</dbReference>
<dbReference type="OrthoDB" id="436308at2759"/>
<sequence length="726" mass="76367">MAAEASSDAEVPGLPDSDKVYLGAVKSYNDRRGFGFVACAETAAEFGRDVYMAKLEAQMAAADIWLEAGEDPQSVVDKLAESMAAVPEKEKSASLPRLAEEDLVQFMVKLSVEGFPQAVKVRRMQKYSGTVVRAPEWINESPESPWKPGTAVCAEVARNLGGTGEVLLLQSNCGQVRFQPGDRVSFCLPKASEIGYLPEAKLVMLSHTDRPAGSVLGCCRLHLPRPALGDGRPQPAPLNLDLHAFSSKVVLSGLSIDVGEAELMRFFSKQGATKGIVAHARGCSFASITFPSCTDVATFVGRSAHAFADDKETRIALLLNRSPIRCPASDEARLPALPAPTIRPGEAPASIFVNWAPLQLALGYVVELRPAGTKAEWAPVDVTGHLGTEQGHFAPSCSSCKVAGLRPGYAYEARVTYVSSCGCRSEASDASQPCAPCEQRSTRSAAAGYQTQANVQGIAWPQASPSRGPTATTPGWAAPCQGFSSAAPTWHCVHGAVVPAARAPEILALDEAGFSVAVRWTSVGAAAYVVELREAGSPMAERFVRSASPTPPGTLMELRVGGLRPGPGRAYVAQVRSVGHCGCESSPSDFGRSQTMPYLPDMPGGEAASPASSPQWASHRESQANAMNSLQTSAGFGYAGSWNGSGPQMHRHCLGTSHGGRSPGDAEAALAAAPQAPVAPAGPYVSPLSDAAPFASKTYLQEICKQAIRKELPPEVTGQEECLILD</sequence>
<reference evidence="3" key="1">
    <citation type="submission" date="2021-02" db="EMBL/GenBank/DDBJ databases">
        <authorList>
            <person name="Dougan E. K."/>
            <person name="Rhodes N."/>
            <person name="Thang M."/>
            <person name="Chan C."/>
        </authorList>
    </citation>
    <scope>NUCLEOTIDE SEQUENCE</scope>
</reference>
<feature type="region of interest" description="Disordered" evidence="1">
    <location>
        <begin position="583"/>
        <end position="623"/>
    </location>
</feature>
<accession>A0A812T264</accession>
<gene>
    <name evidence="3" type="ORF">SPIL2461_LOCUS13101</name>
</gene>
<dbReference type="Proteomes" id="UP000649617">
    <property type="component" value="Unassembled WGS sequence"/>
</dbReference>
<evidence type="ECO:0000259" key="2">
    <source>
        <dbReference type="PROSITE" id="PS50853"/>
    </source>
</evidence>
<feature type="domain" description="Fibronectin type-III" evidence="2">
    <location>
        <begin position="336"/>
        <end position="439"/>
    </location>
</feature>
<comment type="caution">
    <text evidence="3">The sequence shown here is derived from an EMBL/GenBank/DDBJ whole genome shotgun (WGS) entry which is preliminary data.</text>
</comment>
<protein>
    <recommendedName>
        <fullName evidence="2">Fibronectin type-III domain-containing protein</fullName>
    </recommendedName>
</protein>
<dbReference type="PROSITE" id="PS50853">
    <property type="entry name" value="FN3"/>
    <property type="match status" value="1"/>
</dbReference>
<evidence type="ECO:0000256" key="1">
    <source>
        <dbReference type="SAM" id="MobiDB-lite"/>
    </source>
</evidence>
<feature type="region of interest" description="Disordered" evidence="1">
    <location>
        <begin position="649"/>
        <end position="674"/>
    </location>
</feature>
<dbReference type="EMBL" id="CAJNIZ010028113">
    <property type="protein sequence ID" value="CAE7505477.1"/>
    <property type="molecule type" value="Genomic_DNA"/>
</dbReference>
<dbReference type="Gene3D" id="2.40.50.140">
    <property type="entry name" value="Nucleic acid-binding proteins"/>
    <property type="match status" value="1"/>
</dbReference>
<dbReference type="AlphaFoldDB" id="A0A812T264"/>
<dbReference type="SUPFAM" id="SSF49265">
    <property type="entry name" value="Fibronectin type III"/>
    <property type="match status" value="2"/>
</dbReference>
<dbReference type="InterPro" id="IPR036116">
    <property type="entry name" value="FN3_sf"/>
</dbReference>
<dbReference type="Gene3D" id="2.60.40.10">
    <property type="entry name" value="Immunoglobulins"/>
    <property type="match status" value="1"/>
</dbReference>
<proteinExistence type="predicted"/>
<dbReference type="SMART" id="SM00060">
    <property type="entry name" value="FN3"/>
    <property type="match status" value="2"/>
</dbReference>
<dbReference type="InterPro" id="IPR013783">
    <property type="entry name" value="Ig-like_fold"/>
</dbReference>
<feature type="compositionally biased region" description="Polar residues" evidence="1">
    <location>
        <begin position="585"/>
        <end position="596"/>
    </location>
</feature>
<feature type="compositionally biased region" description="Low complexity" evidence="1">
    <location>
        <begin position="607"/>
        <end position="617"/>
    </location>
</feature>